<evidence type="ECO:0000313" key="2">
    <source>
        <dbReference type="EMBL" id="MBK3495846.1"/>
    </source>
</evidence>
<dbReference type="RefSeq" id="WP_157813076.1">
    <property type="nucleotide sequence ID" value="NZ_JAEOAH010000020.1"/>
</dbReference>
<sequence>MGACTLPCFSESDVETVIKYADKALYKVKNSGRNNYAIV</sequence>
<evidence type="ECO:0000313" key="3">
    <source>
        <dbReference type="Proteomes" id="UP000618943"/>
    </source>
</evidence>
<name>A0ABS1H961_9BACL</name>
<dbReference type="Proteomes" id="UP000618943">
    <property type="component" value="Unassembled WGS sequence"/>
</dbReference>
<dbReference type="Gene3D" id="3.30.70.270">
    <property type="match status" value="1"/>
</dbReference>
<organism evidence="2 3">
    <name type="scientific">Viridibacillus soli</name>
    <dbReference type="NCBI Taxonomy" id="2798301"/>
    <lineage>
        <taxon>Bacteria</taxon>
        <taxon>Bacillati</taxon>
        <taxon>Bacillota</taxon>
        <taxon>Bacilli</taxon>
        <taxon>Bacillales</taxon>
        <taxon>Caryophanaceae</taxon>
        <taxon>Viridibacillus</taxon>
    </lineage>
</organism>
<keyword evidence="3" id="KW-1185">Reference proteome</keyword>
<dbReference type="InterPro" id="IPR043128">
    <property type="entry name" value="Rev_trsase/Diguanyl_cyclase"/>
</dbReference>
<dbReference type="Pfam" id="PF00990">
    <property type="entry name" value="GGDEF"/>
    <property type="match status" value="1"/>
</dbReference>
<dbReference type="SUPFAM" id="SSF55073">
    <property type="entry name" value="Nucleotide cyclase"/>
    <property type="match status" value="1"/>
</dbReference>
<dbReference type="InterPro" id="IPR029787">
    <property type="entry name" value="Nucleotide_cyclase"/>
</dbReference>
<protein>
    <submittedName>
        <fullName evidence="2">Diguanylate cyclase</fullName>
    </submittedName>
</protein>
<dbReference type="EMBL" id="JAEOAH010000020">
    <property type="protein sequence ID" value="MBK3495846.1"/>
    <property type="molecule type" value="Genomic_DNA"/>
</dbReference>
<dbReference type="InterPro" id="IPR000160">
    <property type="entry name" value="GGDEF_dom"/>
</dbReference>
<gene>
    <name evidence="2" type="ORF">JFL43_13460</name>
</gene>
<accession>A0ABS1H961</accession>
<dbReference type="PROSITE" id="PS50887">
    <property type="entry name" value="GGDEF"/>
    <property type="match status" value="1"/>
</dbReference>
<feature type="domain" description="GGDEF" evidence="1">
    <location>
        <begin position="1"/>
        <end position="39"/>
    </location>
</feature>
<comment type="caution">
    <text evidence="2">The sequence shown here is derived from an EMBL/GenBank/DDBJ whole genome shotgun (WGS) entry which is preliminary data.</text>
</comment>
<reference evidence="2 3" key="1">
    <citation type="submission" date="2020-12" db="EMBL/GenBank/DDBJ databases">
        <title>YIM B01967 draft genome.</title>
        <authorList>
            <person name="Yan X."/>
        </authorList>
    </citation>
    <scope>NUCLEOTIDE SEQUENCE [LARGE SCALE GENOMIC DNA]</scope>
    <source>
        <strain evidence="2 3">YIM B01967</strain>
    </source>
</reference>
<proteinExistence type="predicted"/>
<evidence type="ECO:0000259" key="1">
    <source>
        <dbReference type="PROSITE" id="PS50887"/>
    </source>
</evidence>